<keyword evidence="1" id="KW-1133">Transmembrane helix</keyword>
<keyword evidence="5" id="KW-1185">Reference proteome</keyword>
<dbReference type="PANTHER" id="PTHR46599:SF3">
    <property type="entry name" value="PIGGYBAC TRANSPOSABLE ELEMENT-DERIVED PROTEIN 4"/>
    <property type="match status" value="1"/>
</dbReference>
<dbReference type="InterPro" id="IPR032718">
    <property type="entry name" value="PGBD4_Znf_C"/>
</dbReference>
<gene>
    <name evidence="4" type="primary">PGBD4_26</name>
    <name evidence="4" type="ORF">N1851_003057</name>
</gene>
<name>A0AA47NAG0_MERPO</name>
<dbReference type="Pfam" id="PF13843">
    <property type="entry name" value="DDE_Tnp_1_7"/>
    <property type="match status" value="1"/>
</dbReference>
<proteinExistence type="predicted"/>
<evidence type="ECO:0000256" key="1">
    <source>
        <dbReference type="SAM" id="Phobius"/>
    </source>
</evidence>
<keyword evidence="1" id="KW-0812">Transmembrane</keyword>
<sequence length="453" mass="52328">MPKLPRDNKRGKSLSGNKRVLHIVKLAVIIFTGLVTVHKYADYWRKTSPYNFSFPRDKITRGRFEAILWSLHLSNPTDEENERKKTTWEYDRLFKFKPLYSELVEACKTHFHPRQNLSIDERMVASKARISMRQYMKDKPTKWGYKLFVLADSSIAYTWNFFVYTGKSVSTTGHGLSYTAVMDLLPFAALGGGYTVYTDNFYTSPALVQDLAKNFIGCCGTIRRNRIGFPKTQVNDLPKKAERGDLRWIRRSNLLFVKWMDTREVTMSSLVHEAFTGQTVRRRVKEAGVWQVKSVPVPDAVVDYNHGMGGVDLSDALIGYYSVSHKTMKWYKTFFYHFVDIAVVKSFLLHKELLKLRNPTQTKPHTQKSFREQLLKEMLVFAEGSAATPLPASTPTTCMPLYYASDDSRIRKHCKWCLNAGIPRVKTSVYCRKCQVPLCLTAKNCFQLWHDNQ</sequence>
<dbReference type="InterPro" id="IPR029526">
    <property type="entry name" value="PGBD"/>
</dbReference>
<evidence type="ECO:0000259" key="2">
    <source>
        <dbReference type="Pfam" id="PF13842"/>
    </source>
</evidence>
<dbReference type="Proteomes" id="UP001174136">
    <property type="component" value="Unassembled WGS sequence"/>
</dbReference>
<dbReference type="AlphaFoldDB" id="A0AA47NAG0"/>
<keyword evidence="1" id="KW-0472">Membrane</keyword>
<comment type="caution">
    <text evidence="4">The sequence shown here is derived from an EMBL/GenBank/DDBJ whole genome shotgun (WGS) entry which is preliminary data.</text>
</comment>
<dbReference type="Pfam" id="PF13842">
    <property type="entry name" value="zf-Tnp_2"/>
    <property type="match status" value="1"/>
</dbReference>
<evidence type="ECO:0000313" key="4">
    <source>
        <dbReference type="EMBL" id="KAK0154629.1"/>
    </source>
</evidence>
<organism evidence="4 5">
    <name type="scientific">Merluccius polli</name>
    <name type="common">Benguela hake</name>
    <name type="synonym">Merluccius cadenati</name>
    <dbReference type="NCBI Taxonomy" id="89951"/>
    <lineage>
        <taxon>Eukaryota</taxon>
        <taxon>Metazoa</taxon>
        <taxon>Chordata</taxon>
        <taxon>Craniata</taxon>
        <taxon>Vertebrata</taxon>
        <taxon>Euteleostomi</taxon>
        <taxon>Actinopterygii</taxon>
        <taxon>Neopterygii</taxon>
        <taxon>Teleostei</taxon>
        <taxon>Neoteleostei</taxon>
        <taxon>Acanthomorphata</taxon>
        <taxon>Zeiogadaria</taxon>
        <taxon>Gadariae</taxon>
        <taxon>Gadiformes</taxon>
        <taxon>Gadoidei</taxon>
        <taxon>Merlucciidae</taxon>
        <taxon>Merluccius</taxon>
    </lineage>
</organism>
<dbReference type="PANTHER" id="PTHR46599">
    <property type="entry name" value="PIGGYBAC TRANSPOSABLE ELEMENT-DERIVED PROTEIN 4"/>
    <property type="match status" value="1"/>
</dbReference>
<evidence type="ECO:0000259" key="3">
    <source>
        <dbReference type="Pfam" id="PF13843"/>
    </source>
</evidence>
<feature type="domain" description="PiggyBac transposable element-derived protein 4 C-terminal zinc-finger" evidence="2">
    <location>
        <begin position="409"/>
        <end position="451"/>
    </location>
</feature>
<evidence type="ECO:0000313" key="5">
    <source>
        <dbReference type="Proteomes" id="UP001174136"/>
    </source>
</evidence>
<dbReference type="EMBL" id="JAOPHQ010000384">
    <property type="protein sequence ID" value="KAK0154629.1"/>
    <property type="molecule type" value="Genomic_DNA"/>
</dbReference>
<feature type="domain" description="PiggyBac transposable element-derived protein" evidence="3">
    <location>
        <begin position="26"/>
        <end position="344"/>
    </location>
</feature>
<feature type="transmembrane region" description="Helical" evidence="1">
    <location>
        <begin position="20"/>
        <end position="41"/>
    </location>
</feature>
<reference evidence="4" key="1">
    <citation type="journal article" date="2023" name="Front. Mar. Sci.">
        <title>A new Merluccius polli reference genome to investigate the effects of global change in West African waters.</title>
        <authorList>
            <person name="Mateo J.L."/>
            <person name="Blanco-Fernandez C."/>
            <person name="Garcia-Vazquez E."/>
            <person name="Machado-Schiaffino G."/>
        </authorList>
    </citation>
    <scope>NUCLEOTIDE SEQUENCE</scope>
    <source>
        <strain evidence="4">C29</strain>
        <tissue evidence="4">Fin</tissue>
    </source>
</reference>
<accession>A0AA47NAG0</accession>
<protein>
    <submittedName>
        <fullName evidence="4">PiggyBac transposable element-derived protein 4</fullName>
    </submittedName>
</protein>